<keyword evidence="3" id="KW-0408">Iron</keyword>
<dbReference type="Proteomes" id="UP000694941">
    <property type="component" value="Unplaced"/>
</dbReference>
<dbReference type="SUPFAM" id="SSF51197">
    <property type="entry name" value="Clavaminate synthase-like"/>
    <property type="match status" value="1"/>
</dbReference>
<keyword evidence="5" id="KW-1185">Reference proteome</keyword>
<dbReference type="PANTHER" id="PTHR20883:SF15">
    <property type="entry name" value="PHYTANOYL-COA DIOXYGENASE DOMAIN-CONTAINING PROTEIN 1"/>
    <property type="match status" value="1"/>
</dbReference>
<evidence type="ECO:0000256" key="4">
    <source>
        <dbReference type="ARBA" id="ARBA00038356"/>
    </source>
</evidence>
<evidence type="ECO:0000256" key="1">
    <source>
        <dbReference type="ARBA" id="ARBA00001962"/>
    </source>
</evidence>
<comment type="similarity">
    <text evidence="4">Belongs to the PhyH family. PHYHD1 subfamily.</text>
</comment>
<gene>
    <name evidence="6" type="primary">LOC106459813</name>
</gene>
<evidence type="ECO:0000313" key="6">
    <source>
        <dbReference type="RefSeq" id="XP_022242074.1"/>
    </source>
</evidence>
<accession>A0ABM1SEL9</accession>
<dbReference type="GeneID" id="106459813"/>
<name>A0ABM1SEL9_LIMPO</name>
<reference evidence="6" key="1">
    <citation type="submission" date="2025-08" db="UniProtKB">
        <authorList>
            <consortium name="RefSeq"/>
        </authorList>
    </citation>
    <scope>IDENTIFICATION</scope>
    <source>
        <tissue evidence="6">Muscle</tissue>
    </source>
</reference>
<evidence type="ECO:0000256" key="3">
    <source>
        <dbReference type="ARBA" id="ARBA00023004"/>
    </source>
</evidence>
<dbReference type="PANTHER" id="PTHR20883">
    <property type="entry name" value="PHYTANOYL-COA DIOXYGENASE DOMAIN CONTAINING 1"/>
    <property type="match status" value="1"/>
</dbReference>
<proteinExistence type="inferred from homology"/>
<dbReference type="Pfam" id="PF05721">
    <property type="entry name" value="PhyH"/>
    <property type="match status" value="1"/>
</dbReference>
<protein>
    <submittedName>
        <fullName evidence="6">Phytanoyl-CoA dioxygenase domain-containing protein 1-like</fullName>
    </submittedName>
</protein>
<comment type="cofactor">
    <cofactor evidence="1">
        <name>Fe cation</name>
        <dbReference type="ChEBI" id="CHEBI:24875"/>
    </cofactor>
</comment>
<dbReference type="InterPro" id="IPR008775">
    <property type="entry name" value="Phytyl_CoA_dOase-like"/>
</dbReference>
<dbReference type="RefSeq" id="XP_022242074.1">
    <property type="nucleotide sequence ID" value="XM_022386366.1"/>
</dbReference>
<evidence type="ECO:0000256" key="2">
    <source>
        <dbReference type="ARBA" id="ARBA00022723"/>
    </source>
</evidence>
<sequence length="285" mass="32436">MASTEEIEQFRENGYLILHNFLTEQEIEAMKEECKNLVEKINPSEHHSTFSTEADQHSKRDEYFLTSGDKVRYFFEDDALNSKGELVVPKNTSLNKIGHALHWLCPAFKKVTFSQKVKDLISSLGYEDPIVVQSMYIFKHPQIGGVVTPHQDSTFLHTSPPTAVGLWFPLEDVTLDNGCLWFIPGSHKGPLYCRFKRNSEKEGPLLIMEGKIEFEETQFIPCPVTKGSCVVIHGSVIHKSERNLTSNSRPTYTFHVVEQKDTVYSSENWLQPTPELPFPSLNTSA</sequence>
<dbReference type="Gene3D" id="2.60.120.620">
    <property type="entry name" value="q2cbj1_9rhob like domain"/>
    <property type="match status" value="1"/>
</dbReference>
<evidence type="ECO:0000313" key="5">
    <source>
        <dbReference type="Proteomes" id="UP000694941"/>
    </source>
</evidence>
<keyword evidence="2" id="KW-0479">Metal-binding</keyword>
<organism evidence="5 6">
    <name type="scientific">Limulus polyphemus</name>
    <name type="common">Atlantic horseshoe crab</name>
    <dbReference type="NCBI Taxonomy" id="6850"/>
    <lineage>
        <taxon>Eukaryota</taxon>
        <taxon>Metazoa</taxon>
        <taxon>Ecdysozoa</taxon>
        <taxon>Arthropoda</taxon>
        <taxon>Chelicerata</taxon>
        <taxon>Merostomata</taxon>
        <taxon>Xiphosura</taxon>
        <taxon>Limulidae</taxon>
        <taxon>Limulus</taxon>
    </lineage>
</organism>